<evidence type="ECO:0000313" key="2">
    <source>
        <dbReference type="EMBL" id="EMA40973.1"/>
    </source>
</evidence>
<dbReference type="InterPro" id="IPR036388">
    <property type="entry name" value="WH-like_DNA-bd_sf"/>
</dbReference>
<organism evidence="2 3">
    <name type="scientific">Halococcus hamelinensis 100A6</name>
    <dbReference type="NCBI Taxonomy" id="1132509"/>
    <lineage>
        <taxon>Archaea</taxon>
        <taxon>Methanobacteriati</taxon>
        <taxon>Methanobacteriota</taxon>
        <taxon>Stenosarchaea group</taxon>
        <taxon>Halobacteria</taxon>
        <taxon>Halobacteriales</taxon>
        <taxon>Halococcaceae</taxon>
        <taxon>Halococcus</taxon>
    </lineage>
</organism>
<dbReference type="RefSeq" id="WP_007690768.1">
    <property type="nucleotide sequence ID" value="NZ_AOMB01000008.1"/>
</dbReference>
<dbReference type="Gene3D" id="1.10.8.60">
    <property type="match status" value="1"/>
</dbReference>
<name>M0M6F5_9EURY</name>
<dbReference type="Proteomes" id="UP000011566">
    <property type="component" value="Unassembled WGS sequence"/>
</dbReference>
<dbReference type="Pfam" id="PF13191">
    <property type="entry name" value="AAA_16"/>
    <property type="match status" value="1"/>
</dbReference>
<proteinExistence type="predicted"/>
<dbReference type="EMBL" id="AOMB01000008">
    <property type="protein sequence ID" value="EMA40973.1"/>
    <property type="molecule type" value="Genomic_DNA"/>
</dbReference>
<accession>M0M6F5</accession>
<comment type="caution">
    <text evidence="2">The sequence shown here is derived from an EMBL/GenBank/DDBJ whole genome shotgun (WGS) entry which is preliminary data.</text>
</comment>
<dbReference type="InterPro" id="IPR041664">
    <property type="entry name" value="AAA_16"/>
</dbReference>
<feature type="domain" description="Orc1-like AAA ATPase" evidence="1">
    <location>
        <begin position="35"/>
        <end position="185"/>
    </location>
</feature>
<dbReference type="Gene3D" id="1.10.10.10">
    <property type="entry name" value="Winged helix-like DNA-binding domain superfamily/Winged helix DNA-binding domain"/>
    <property type="match status" value="1"/>
</dbReference>
<dbReference type="OrthoDB" id="213998at2157"/>
<gene>
    <name evidence="2" type="ORF">C447_03079</name>
</gene>
<dbReference type="SUPFAM" id="SSF52540">
    <property type="entry name" value="P-loop containing nucleoside triphosphate hydrolases"/>
    <property type="match status" value="1"/>
</dbReference>
<keyword evidence="3" id="KW-1185">Reference proteome</keyword>
<dbReference type="AlphaFoldDB" id="M0M6F5"/>
<sequence>MDIRDRIARRYHAENGPQVIRDPEAVNPAAHVRDPVGRGPVLERLLDRLDPAFEGTIPPNTYVWGPKGAGKSALVTALFGELRRLEGGSRASIHTTTRVDDAATVTFGYVDARHATTEFALRHAILDELVDESVPKNGVSTSRFRSLLADHVASSGRRAVVAVDHLGDPETPSLRAVAEFLDGVSGSVAWVGVGRPPPEELDPSPSETIGIDSAPSYLLADILSDRASAGLARGTLDHEATRRVAEWADGDAHDALAAVFGAAVVADDAGEDRVRSDALDAGIEGVPRPCAAIGRVRSLPANRQRVLRELLDLGATDRESVRAAAAGVAAADTVGLSATTVERILYELADSGVVRRVSTDRTDGLGRPPSGLEPCFPALVFRRLYDLASSTP</sequence>
<evidence type="ECO:0000313" key="3">
    <source>
        <dbReference type="Proteomes" id="UP000011566"/>
    </source>
</evidence>
<dbReference type="Gene3D" id="3.40.50.300">
    <property type="entry name" value="P-loop containing nucleotide triphosphate hydrolases"/>
    <property type="match status" value="1"/>
</dbReference>
<reference evidence="2 3" key="1">
    <citation type="journal article" date="2014" name="PLoS Genet.">
        <title>Phylogenetically driven sequencing of extremely halophilic archaea reveals strategies for static and dynamic osmo-response.</title>
        <authorList>
            <person name="Becker E.A."/>
            <person name="Seitzer P.M."/>
            <person name="Tritt A."/>
            <person name="Larsen D."/>
            <person name="Krusor M."/>
            <person name="Yao A.I."/>
            <person name="Wu D."/>
            <person name="Madern D."/>
            <person name="Eisen J.A."/>
            <person name="Darling A.E."/>
            <person name="Facciotti M.T."/>
        </authorList>
    </citation>
    <scope>NUCLEOTIDE SEQUENCE [LARGE SCALE GENOMIC DNA]</scope>
    <source>
        <strain evidence="2 3">100A6</strain>
    </source>
</reference>
<dbReference type="InterPro" id="IPR027417">
    <property type="entry name" value="P-loop_NTPase"/>
</dbReference>
<dbReference type="eggNOG" id="arCOG00468">
    <property type="taxonomic scope" value="Archaea"/>
</dbReference>
<dbReference type="PATRIC" id="fig|1132509.6.peg.728"/>
<protein>
    <recommendedName>
        <fullName evidence="1">Orc1-like AAA ATPase domain-containing protein</fullName>
    </recommendedName>
</protein>
<evidence type="ECO:0000259" key="1">
    <source>
        <dbReference type="Pfam" id="PF13191"/>
    </source>
</evidence>